<feature type="transmembrane region" description="Helical" evidence="12">
    <location>
        <begin position="366"/>
        <end position="394"/>
    </location>
</feature>
<comment type="similarity">
    <text evidence="11">Belongs to the G-protein coupled receptor 1 family.</text>
</comment>
<feature type="domain" description="G-protein coupled receptors family 1 profile" evidence="13">
    <location>
        <begin position="1"/>
        <end position="150"/>
    </location>
</feature>
<keyword evidence="5" id="KW-0552">Olfaction</keyword>
<feature type="transmembrane region" description="Helical" evidence="12">
    <location>
        <begin position="12"/>
        <end position="34"/>
    </location>
</feature>
<dbReference type="FunFam" id="1.20.1070.10:FF:000004">
    <property type="entry name" value="Olfactory receptor"/>
    <property type="match status" value="1"/>
</dbReference>
<dbReference type="InterPro" id="IPR000725">
    <property type="entry name" value="Olfact_rcpt"/>
</dbReference>
<organism evidence="14 15">
    <name type="scientific">Marmota monax</name>
    <name type="common">Woodchuck</name>
    <dbReference type="NCBI Taxonomy" id="9995"/>
    <lineage>
        <taxon>Eukaryota</taxon>
        <taxon>Metazoa</taxon>
        <taxon>Chordata</taxon>
        <taxon>Craniata</taxon>
        <taxon>Vertebrata</taxon>
        <taxon>Euteleostomi</taxon>
        <taxon>Mammalia</taxon>
        <taxon>Eutheria</taxon>
        <taxon>Euarchontoglires</taxon>
        <taxon>Glires</taxon>
        <taxon>Rodentia</taxon>
        <taxon>Sciuromorpha</taxon>
        <taxon>Sciuridae</taxon>
        <taxon>Xerinae</taxon>
        <taxon>Marmotini</taxon>
        <taxon>Marmota</taxon>
    </lineage>
</organism>
<dbReference type="PANTHER" id="PTHR48018">
    <property type="entry name" value="OLFACTORY RECEPTOR"/>
    <property type="match status" value="1"/>
</dbReference>
<evidence type="ECO:0000256" key="5">
    <source>
        <dbReference type="ARBA" id="ARBA00022725"/>
    </source>
</evidence>
<name>A0A5E4D869_MARMO</name>
<feature type="transmembrane region" description="Helical" evidence="12">
    <location>
        <begin position="406"/>
        <end position="429"/>
    </location>
</feature>
<proteinExistence type="inferred from homology"/>
<keyword evidence="3" id="KW-0716">Sensory transduction</keyword>
<evidence type="ECO:0000256" key="6">
    <source>
        <dbReference type="ARBA" id="ARBA00022989"/>
    </source>
</evidence>
<keyword evidence="4 11" id="KW-0812">Transmembrane</keyword>
<feature type="non-terminal residue" evidence="14">
    <location>
        <position position="480"/>
    </location>
</feature>
<feature type="transmembrane region" description="Helical" evidence="12">
    <location>
        <begin position="441"/>
        <end position="461"/>
    </location>
</feature>
<feature type="transmembrane region" description="Helical" evidence="12">
    <location>
        <begin position="140"/>
        <end position="160"/>
    </location>
</feature>
<feature type="transmembrane region" description="Helical" evidence="12">
    <location>
        <begin position="110"/>
        <end position="128"/>
    </location>
</feature>
<dbReference type="Pfam" id="PF13853">
    <property type="entry name" value="7tm_4"/>
    <property type="match status" value="1"/>
</dbReference>
<evidence type="ECO:0000256" key="12">
    <source>
        <dbReference type="SAM" id="Phobius"/>
    </source>
</evidence>
<comment type="subcellular location">
    <subcellularLocation>
        <location evidence="1">Cell membrane</location>
        <topology evidence="1">Multi-pass membrane protein</topology>
    </subcellularLocation>
</comment>
<protein>
    <recommendedName>
        <fullName evidence="13">G-protein coupled receptors family 1 profile domain-containing protein</fullName>
    </recommendedName>
</protein>
<dbReference type="GO" id="GO:0004984">
    <property type="term" value="F:olfactory receptor activity"/>
    <property type="evidence" value="ECO:0007669"/>
    <property type="project" value="InterPro"/>
</dbReference>
<dbReference type="EMBL" id="CABDUW010004532">
    <property type="protein sequence ID" value="VTJ90457.1"/>
    <property type="molecule type" value="Genomic_DNA"/>
</dbReference>
<evidence type="ECO:0000259" key="13">
    <source>
        <dbReference type="PROSITE" id="PS50262"/>
    </source>
</evidence>
<keyword evidence="8 12" id="KW-0472">Membrane</keyword>
<reference evidence="14" key="1">
    <citation type="submission" date="2019-04" db="EMBL/GenBank/DDBJ databases">
        <authorList>
            <person name="Alioto T."/>
            <person name="Alioto T."/>
        </authorList>
    </citation>
    <scope>NUCLEOTIDE SEQUENCE [LARGE SCALE GENOMIC DNA]</scope>
</reference>
<accession>A0A5E4D869</accession>
<feature type="transmembrane region" description="Helical" evidence="12">
    <location>
        <begin position="310"/>
        <end position="330"/>
    </location>
</feature>
<evidence type="ECO:0000256" key="9">
    <source>
        <dbReference type="ARBA" id="ARBA00023170"/>
    </source>
</evidence>
<dbReference type="Gene3D" id="1.20.1070.10">
    <property type="entry name" value="Rhodopsin 7-helix transmembrane proteins"/>
    <property type="match status" value="2"/>
</dbReference>
<dbReference type="PRINTS" id="PR00237">
    <property type="entry name" value="GPCRRHODOPSN"/>
</dbReference>
<evidence type="ECO:0000256" key="2">
    <source>
        <dbReference type="ARBA" id="ARBA00022475"/>
    </source>
</evidence>
<keyword evidence="7 11" id="KW-0297">G-protein coupled receptor</keyword>
<feature type="transmembrane region" description="Helical" evidence="12">
    <location>
        <begin position="261"/>
        <end position="289"/>
    </location>
</feature>
<feature type="transmembrane region" description="Helical" evidence="12">
    <location>
        <begin position="79"/>
        <end position="103"/>
    </location>
</feature>
<keyword evidence="10 11" id="KW-0807">Transducer</keyword>
<evidence type="ECO:0000256" key="10">
    <source>
        <dbReference type="ARBA" id="ARBA00023224"/>
    </source>
</evidence>
<evidence type="ECO:0000313" key="15">
    <source>
        <dbReference type="Proteomes" id="UP000335636"/>
    </source>
</evidence>
<feature type="transmembrane region" description="Helical" evidence="12">
    <location>
        <begin position="194"/>
        <end position="218"/>
    </location>
</feature>
<dbReference type="InterPro" id="IPR000276">
    <property type="entry name" value="GPCR_Rhodpsn"/>
</dbReference>
<feature type="domain" description="G-protein coupled receptors family 1 profile" evidence="13">
    <location>
        <begin position="210"/>
        <end position="459"/>
    </location>
</feature>
<gene>
    <name evidence="14" type="ORF">MONAX_5E006290</name>
</gene>
<keyword evidence="15" id="KW-1185">Reference proteome</keyword>
<dbReference type="Pfam" id="PF00001">
    <property type="entry name" value="7tm_1"/>
    <property type="match status" value="1"/>
</dbReference>
<evidence type="ECO:0000313" key="14">
    <source>
        <dbReference type="EMBL" id="VTJ90457.1"/>
    </source>
</evidence>
<dbReference type="AlphaFoldDB" id="A0A5E4D869"/>
<evidence type="ECO:0000256" key="8">
    <source>
        <dbReference type="ARBA" id="ARBA00023136"/>
    </source>
</evidence>
<keyword evidence="9 11" id="KW-0675">Receptor</keyword>
<dbReference type="PRINTS" id="PR00245">
    <property type="entry name" value="OLFACTORYR"/>
</dbReference>
<comment type="caution">
    <text evidence="14">The sequence shown here is derived from an EMBL/GenBank/DDBJ whole genome shotgun (WGS) entry which is preliminary data.</text>
</comment>
<dbReference type="PROSITE" id="PS00237">
    <property type="entry name" value="G_PROTEIN_RECEP_F1_1"/>
    <property type="match status" value="1"/>
</dbReference>
<evidence type="ECO:0000256" key="7">
    <source>
        <dbReference type="ARBA" id="ARBA00023040"/>
    </source>
</evidence>
<dbReference type="PROSITE" id="PS50262">
    <property type="entry name" value="G_PROTEIN_RECEP_F1_2"/>
    <property type="match status" value="2"/>
</dbReference>
<dbReference type="GO" id="GO:0005886">
    <property type="term" value="C:plasma membrane"/>
    <property type="evidence" value="ECO:0007669"/>
    <property type="project" value="UniProtKB-SubCell"/>
</dbReference>
<dbReference type="InterPro" id="IPR017452">
    <property type="entry name" value="GPCR_Rhodpsn_7TM"/>
</dbReference>
<dbReference type="FunFam" id="1.20.1070.10:FF:000003">
    <property type="entry name" value="Olfactory receptor"/>
    <property type="match status" value="1"/>
</dbReference>
<dbReference type="CDD" id="cd15411">
    <property type="entry name" value="7tmA_OR8H-like"/>
    <property type="match status" value="1"/>
</dbReference>
<keyword evidence="6 12" id="KW-1133">Transmembrane helix</keyword>
<dbReference type="GO" id="GO:0004930">
    <property type="term" value="F:G protein-coupled receptor activity"/>
    <property type="evidence" value="ECO:0007669"/>
    <property type="project" value="UniProtKB-KW"/>
</dbReference>
<evidence type="ECO:0000256" key="11">
    <source>
        <dbReference type="RuleBase" id="RU000688"/>
    </source>
</evidence>
<dbReference type="SUPFAM" id="SSF81321">
    <property type="entry name" value="Family A G protein-coupled receptor-like"/>
    <property type="match status" value="2"/>
</dbReference>
<evidence type="ECO:0000256" key="3">
    <source>
        <dbReference type="ARBA" id="ARBA00022606"/>
    </source>
</evidence>
<sequence>MAYDRYVAICNPLLYVVVVSQKVCIWLGAMPYAIGFTNSLISVCMISSLDFCESSINHFFCDTTALLALSCRDAFGTELVIFILAGFTLLSSLLIITVTYVSIISAILRIQSAAGVTIFYGSLIFTYLQPDNTSSLTQAQVASVFYTIVVPMLNPLIYSLRNKDCRVDTMSRWNNTNVPDFILMGLTDSGEIRVVLFMLFLLIYLITVLGNVGMILLICLDHQLHTPMYFFLTQLSFLDLSYSTVITPKTLENLLTSTKSISFMGCFAQMYFFVFLGAAECFLLSSMAYDRYVAICRPLHYSVIMSTRRCCALLFGSYLIGFMDSSVNLLCMSRLHFCDSNVIHHFFCDTSPVLSLSCPDIYDTEIMIFIFAGCTLMVSLITISVSYVSILYTILKINSTSGKQKAFSTCASHLLGVTIFYGTMIFTYLKPNKSYSLGKDQVASVFYTIVIPMLNPLIYSLRNKEVKNALIRIIQKREGS</sequence>
<evidence type="ECO:0000256" key="1">
    <source>
        <dbReference type="ARBA" id="ARBA00004651"/>
    </source>
</evidence>
<keyword evidence="2" id="KW-1003">Cell membrane</keyword>
<dbReference type="Proteomes" id="UP000335636">
    <property type="component" value="Unassembled WGS sequence"/>
</dbReference>
<evidence type="ECO:0000256" key="4">
    <source>
        <dbReference type="ARBA" id="ARBA00022692"/>
    </source>
</evidence>